<protein>
    <submittedName>
        <fullName evidence="1">7-cyano-7-deazaguanine synthase</fullName>
        <ecNumber evidence="1">6.3.4.20</ecNumber>
    </submittedName>
</protein>
<evidence type="ECO:0000313" key="1">
    <source>
        <dbReference type="EMBL" id="MPM07190.1"/>
    </source>
</evidence>
<gene>
    <name evidence="1" type="primary">queC_9</name>
    <name evidence="1" type="ORF">SDC9_53496</name>
</gene>
<dbReference type="EMBL" id="VSSQ01001309">
    <property type="protein sequence ID" value="MPM07190.1"/>
    <property type="molecule type" value="Genomic_DNA"/>
</dbReference>
<reference evidence="1" key="1">
    <citation type="submission" date="2019-08" db="EMBL/GenBank/DDBJ databases">
        <authorList>
            <person name="Kucharzyk K."/>
            <person name="Murdoch R.W."/>
            <person name="Higgins S."/>
            <person name="Loffler F."/>
        </authorList>
    </citation>
    <scope>NUCLEOTIDE SEQUENCE</scope>
</reference>
<proteinExistence type="predicted"/>
<accession>A0A644WTJ8</accession>
<dbReference type="SUPFAM" id="SSF52402">
    <property type="entry name" value="Adenine nucleotide alpha hydrolases-like"/>
    <property type="match status" value="1"/>
</dbReference>
<comment type="caution">
    <text evidence="1">The sequence shown here is derived from an EMBL/GenBank/DDBJ whole genome shotgun (WGS) entry which is preliminary data.</text>
</comment>
<name>A0A644WTJ8_9ZZZZ</name>
<dbReference type="InterPro" id="IPR014729">
    <property type="entry name" value="Rossmann-like_a/b/a_fold"/>
</dbReference>
<dbReference type="NCBIfam" id="NF041925">
    <property type="entry name" value="QatC"/>
    <property type="match status" value="1"/>
</dbReference>
<dbReference type="GO" id="GO:0016874">
    <property type="term" value="F:ligase activity"/>
    <property type="evidence" value="ECO:0007669"/>
    <property type="project" value="UniProtKB-KW"/>
</dbReference>
<sequence length="433" mass="48329">MKKIVCAPGNLIPQQLEEDTKYFSIYSNPRRGNVGYFGSTLIREVKRAGLRPSEKIWDFNTIALAVSSADKSLTRKSSADGWTRQIDLTIHLCNPSVWEPAKQELEKTLRFLTGDFWSLAFKDGGVSFPVQPDREFNLFETTDFDEDCVCLLSGGVDSLAGAIDLVTEGRSPIFVSQVVRGDAETQRAYAERIRPESHHFQWNHNIHLPDGESEGSTRGRSIIFFAFAALAASVIEEHSDSPADIYVPENGFISLNIPLNSGRMGSFSTKTTHPVYLKGIQNLWNEVGINLNIIMPYQFKTKGEVLVECKNQQLLKDLVFQSVSCGKYRVYKMQHCGRCVPCLVRRAAFQRWGEVDQTSGGYHSEQLERINHGNPDDVGAVANACLVAEQYGIPRLISGNLSFAGHQNRGDFEGVFSRGLSEVKEFFLGKGMI</sequence>
<dbReference type="InterPro" id="IPR049676">
    <property type="entry name" value="QatC"/>
</dbReference>
<dbReference type="AlphaFoldDB" id="A0A644WTJ8"/>
<dbReference type="EC" id="6.3.4.20" evidence="1"/>
<dbReference type="Gene3D" id="3.40.50.620">
    <property type="entry name" value="HUPs"/>
    <property type="match status" value="1"/>
</dbReference>
<organism evidence="1">
    <name type="scientific">bioreactor metagenome</name>
    <dbReference type="NCBI Taxonomy" id="1076179"/>
    <lineage>
        <taxon>unclassified sequences</taxon>
        <taxon>metagenomes</taxon>
        <taxon>ecological metagenomes</taxon>
    </lineage>
</organism>
<keyword evidence="1" id="KW-0436">Ligase</keyword>